<reference evidence="3" key="2">
    <citation type="submission" date="2020-05" db="UniProtKB">
        <authorList>
            <consortium name="EnsemblMetazoa"/>
        </authorList>
    </citation>
    <scope>IDENTIFICATION</scope>
    <source>
        <strain evidence="3">FAR1</strain>
    </source>
</reference>
<proteinExistence type="inferred from homology"/>
<evidence type="ECO:0000313" key="4">
    <source>
        <dbReference type="Proteomes" id="UP000075886"/>
    </source>
</evidence>
<feature type="compositionally biased region" description="Gly residues" evidence="2">
    <location>
        <begin position="501"/>
        <end position="512"/>
    </location>
</feature>
<dbReference type="GO" id="GO:0000785">
    <property type="term" value="C:chromatin"/>
    <property type="evidence" value="ECO:0007669"/>
    <property type="project" value="TreeGrafter"/>
</dbReference>
<dbReference type="PANTHER" id="PTHR13992">
    <property type="entry name" value="NUCLEAR RECEPTOR CO-REPRESSOR RELATED NCOR"/>
    <property type="match status" value="1"/>
</dbReference>
<dbReference type="Proteomes" id="UP000075886">
    <property type="component" value="Unassembled WGS sequence"/>
</dbReference>
<sequence length="542" mass="56192">MFIRIIIGIGIVGMSRISANVPKLSVVLWLSELNVNEIVSVITTANANANENVTVSENVIGNGTASVNVNESVSAIIVSGAKWNYASRDQRSLTMQQVISENNGSKSHSPNVINVDLDSDTVLPLHNRREGSGIGGNSQGGVKNITLGELTESIIAKDYSPNPNPFLPLRPPMMPYGAAAAGTAGAEAILAADQWKHRRPTTVTTPGKEEQRGHEAQKGPGRLTPEDRHIIRLAQSPGPRSKFHESVSPDAPQFFHPGPHLSRVSGPGGGGAGGQGAPHTGGSGGRDNFVIDFYVKNRIVEAMRTEDEKRASSDASTVVVVDGGAGNRNADRQQQSSPRSFQNISPHHTQTSVGHHHAKDVALLDRSGTPAAGSSEGPQQSHHATADEQKQSQLHQQHSTASALLTTSSPTVVHSTYHQQPITTFNTPPTYAYPFSALTVASGTPPTSSSSGHPPSSASSATTLMATGGSGSGSGIKSIATGMILTGTGPAVAGGLGGNSSIGVSTAGGGNGPTMTDDRHIAPALEPKPLLSAQYEALSDED</sequence>
<feature type="region of interest" description="Disordered" evidence="2">
    <location>
        <begin position="501"/>
        <end position="520"/>
    </location>
</feature>
<feature type="region of interest" description="Disordered" evidence="2">
    <location>
        <begin position="305"/>
        <end position="403"/>
    </location>
</feature>
<dbReference type="PANTHER" id="PTHR13992:SF39">
    <property type="entry name" value="SMRTER, ISOFORM G"/>
    <property type="match status" value="1"/>
</dbReference>
<feature type="region of interest" description="Disordered" evidence="2">
    <location>
        <begin position="441"/>
        <end position="473"/>
    </location>
</feature>
<dbReference type="EMBL" id="AXCN02001903">
    <property type="status" value="NOT_ANNOTATED_CDS"/>
    <property type="molecule type" value="Genomic_DNA"/>
</dbReference>
<accession>A0A182QB87</accession>
<protein>
    <submittedName>
        <fullName evidence="3">Uncharacterized protein</fullName>
    </submittedName>
</protein>
<feature type="region of interest" description="Disordered" evidence="2">
    <location>
        <begin position="195"/>
        <end position="286"/>
    </location>
</feature>
<evidence type="ECO:0000256" key="1">
    <source>
        <dbReference type="ARBA" id="ARBA00010097"/>
    </source>
</evidence>
<feature type="compositionally biased region" description="Basic and acidic residues" evidence="2">
    <location>
        <begin position="207"/>
        <end position="217"/>
    </location>
</feature>
<dbReference type="STRING" id="69004.A0A182QB87"/>
<name>A0A182QB87_9DIPT</name>
<keyword evidence="4" id="KW-1185">Reference proteome</keyword>
<feature type="compositionally biased region" description="Low complexity" evidence="2">
    <location>
        <begin position="441"/>
        <end position="467"/>
    </location>
</feature>
<dbReference type="EnsemblMetazoa" id="AFAF006713-RA">
    <property type="protein sequence ID" value="AFAF006713-PA"/>
    <property type="gene ID" value="AFAF006713"/>
</dbReference>
<dbReference type="GO" id="GO:0006357">
    <property type="term" value="P:regulation of transcription by RNA polymerase II"/>
    <property type="evidence" value="ECO:0007669"/>
    <property type="project" value="TreeGrafter"/>
</dbReference>
<feature type="compositionally biased region" description="Low complexity" evidence="2">
    <location>
        <begin position="313"/>
        <end position="322"/>
    </location>
</feature>
<feature type="compositionally biased region" description="Gly residues" evidence="2">
    <location>
        <begin position="266"/>
        <end position="285"/>
    </location>
</feature>
<evidence type="ECO:0000256" key="2">
    <source>
        <dbReference type="SAM" id="MobiDB-lite"/>
    </source>
</evidence>
<reference evidence="4" key="1">
    <citation type="submission" date="2014-01" db="EMBL/GenBank/DDBJ databases">
        <title>The Genome Sequence of Anopheles farauti FAR1 (V2).</title>
        <authorList>
            <consortium name="The Broad Institute Genomics Platform"/>
            <person name="Neafsey D.E."/>
            <person name="Besansky N."/>
            <person name="Howell P."/>
            <person name="Walton C."/>
            <person name="Young S.K."/>
            <person name="Zeng Q."/>
            <person name="Gargeya S."/>
            <person name="Fitzgerald M."/>
            <person name="Haas B."/>
            <person name="Abouelleil A."/>
            <person name="Allen A.W."/>
            <person name="Alvarado L."/>
            <person name="Arachchi H.M."/>
            <person name="Berlin A.M."/>
            <person name="Chapman S.B."/>
            <person name="Gainer-Dewar J."/>
            <person name="Goldberg J."/>
            <person name="Griggs A."/>
            <person name="Gujja S."/>
            <person name="Hansen M."/>
            <person name="Howarth C."/>
            <person name="Imamovic A."/>
            <person name="Ireland A."/>
            <person name="Larimer J."/>
            <person name="McCowan C."/>
            <person name="Murphy C."/>
            <person name="Pearson M."/>
            <person name="Poon T.W."/>
            <person name="Priest M."/>
            <person name="Roberts A."/>
            <person name="Saif S."/>
            <person name="Shea T."/>
            <person name="Sisk P."/>
            <person name="Sykes S."/>
            <person name="Wortman J."/>
            <person name="Nusbaum C."/>
            <person name="Birren B."/>
        </authorList>
    </citation>
    <scope>NUCLEOTIDE SEQUENCE [LARGE SCALE GENOMIC DNA]</scope>
    <source>
        <strain evidence="4">FAR1</strain>
    </source>
</reference>
<comment type="similarity">
    <text evidence="1">Belongs to the N-CoR nuclear receptor corepressors family.</text>
</comment>
<organism evidence="3 4">
    <name type="scientific">Anopheles farauti</name>
    <dbReference type="NCBI Taxonomy" id="69004"/>
    <lineage>
        <taxon>Eukaryota</taxon>
        <taxon>Metazoa</taxon>
        <taxon>Ecdysozoa</taxon>
        <taxon>Arthropoda</taxon>
        <taxon>Hexapoda</taxon>
        <taxon>Insecta</taxon>
        <taxon>Pterygota</taxon>
        <taxon>Neoptera</taxon>
        <taxon>Endopterygota</taxon>
        <taxon>Diptera</taxon>
        <taxon>Nematocera</taxon>
        <taxon>Culicoidea</taxon>
        <taxon>Culicidae</taxon>
        <taxon>Anophelinae</taxon>
        <taxon>Anopheles</taxon>
    </lineage>
</organism>
<dbReference type="AlphaFoldDB" id="A0A182QB87"/>
<feature type="compositionally biased region" description="Polar residues" evidence="2">
    <location>
        <begin position="332"/>
        <end position="353"/>
    </location>
</feature>
<evidence type="ECO:0000313" key="3">
    <source>
        <dbReference type="EnsemblMetazoa" id="AFAF006713-PA"/>
    </source>
</evidence>
<dbReference type="InterPro" id="IPR051571">
    <property type="entry name" value="N-CoR_corepressor"/>
</dbReference>
<dbReference type="VEuPathDB" id="VectorBase:AFAF006713"/>